<keyword evidence="1" id="KW-1133">Transmembrane helix</keyword>
<feature type="transmembrane region" description="Helical" evidence="1">
    <location>
        <begin position="12"/>
        <end position="34"/>
    </location>
</feature>
<dbReference type="RefSeq" id="WP_088388924.1">
    <property type="nucleotide sequence ID" value="NZ_NIOF01000031.1"/>
</dbReference>
<name>A0A2D0ALQ5_9BURK</name>
<evidence type="ECO:0000256" key="1">
    <source>
        <dbReference type="SAM" id="Phobius"/>
    </source>
</evidence>
<keyword evidence="1" id="KW-0472">Membrane</keyword>
<dbReference type="Proteomes" id="UP000197468">
    <property type="component" value="Unassembled WGS sequence"/>
</dbReference>
<reference evidence="2 3" key="1">
    <citation type="journal article" date="2008" name="Int. J. Syst. Evol. Microbiol.">
        <title>Description of Roseateles aquatilis sp. nov. and Roseateles terrae sp. nov., in the class Betaproteobacteria, and emended description of the genus Roseateles.</title>
        <authorList>
            <person name="Gomila M."/>
            <person name="Bowien B."/>
            <person name="Falsen E."/>
            <person name="Moore E.R."/>
            <person name="Lalucat J."/>
        </authorList>
    </citation>
    <scope>NUCLEOTIDE SEQUENCE [LARGE SCALE GENOMIC DNA]</scope>
    <source>
        <strain evidence="2 3">CCUG 48205</strain>
    </source>
</reference>
<evidence type="ECO:0000313" key="2">
    <source>
        <dbReference type="EMBL" id="OWQ82912.1"/>
    </source>
</evidence>
<feature type="transmembrane region" description="Helical" evidence="1">
    <location>
        <begin position="46"/>
        <end position="65"/>
    </location>
</feature>
<organism evidence="2 3">
    <name type="scientific">Roseateles aquatilis</name>
    <dbReference type="NCBI Taxonomy" id="431061"/>
    <lineage>
        <taxon>Bacteria</taxon>
        <taxon>Pseudomonadati</taxon>
        <taxon>Pseudomonadota</taxon>
        <taxon>Betaproteobacteria</taxon>
        <taxon>Burkholderiales</taxon>
        <taxon>Sphaerotilaceae</taxon>
        <taxon>Roseateles</taxon>
    </lineage>
</organism>
<keyword evidence="1" id="KW-0812">Transmembrane</keyword>
<proteinExistence type="predicted"/>
<dbReference type="AlphaFoldDB" id="A0A2D0ALQ5"/>
<sequence>MTIVLEVVKELFAMFWADAGLCIGSLVVVAIAGLGFRLGWLDGTSAAVVLVGGIVAVLLGNVWRAKVRAGRRLK</sequence>
<protein>
    <submittedName>
        <fullName evidence="2">Uncharacterized protein</fullName>
    </submittedName>
</protein>
<dbReference type="EMBL" id="NIOF01000031">
    <property type="protein sequence ID" value="OWQ82912.1"/>
    <property type="molecule type" value="Genomic_DNA"/>
</dbReference>
<comment type="caution">
    <text evidence="2">The sequence shown here is derived from an EMBL/GenBank/DDBJ whole genome shotgun (WGS) entry which is preliminary data.</text>
</comment>
<accession>A0A2D0ALQ5</accession>
<evidence type="ECO:0000313" key="3">
    <source>
        <dbReference type="Proteomes" id="UP000197468"/>
    </source>
</evidence>
<keyword evidence="3" id="KW-1185">Reference proteome</keyword>
<gene>
    <name evidence="2" type="ORF">CDN99_27790</name>
</gene>